<evidence type="ECO:0000313" key="3">
    <source>
        <dbReference type="EnsemblProtists" id="EKX40785"/>
    </source>
</evidence>
<dbReference type="KEGG" id="gtt:GUITHDRAFT_113053"/>
<accession>L1IYA5</accession>
<organism evidence="2">
    <name type="scientific">Guillardia theta (strain CCMP2712)</name>
    <name type="common">Cryptophyte</name>
    <dbReference type="NCBI Taxonomy" id="905079"/>
    <lineage>
        <taxon>Eukaryota</taxon>
        <taxon>Cryptophyceae</taxon>
        <taxon>Pyrenomonadales</taxon>
        <taxon>Geminigeraceae</taxon>
        <taxon>Guillardia</taxon>
    </lineage>
</organism>
<dbReference type="Proteomes" id="UP000011087">
    <property type="component" value="Unassembled WGS sequence"/>
</dbReference>
<feature type="region of interest" description="Disordered" evidence="1">
    <location>
        <begin position="13"/>
        <end position="39"/>
    </location>
</feature>
<sequence length="186" mass="21552">MAFLFGCLEDRKARKRMSPTEPSPPLPASTSDDAFNNKELSPCENDSLITDSTKYWKFEYDDTHVVFVHTVLNIAVELVRKGSGWFHCRDGNQRVYTIYPEGKIDHPRVQVFDAEYMIACIHRDQEVKDIVSDKQGIHLCNWHIRRSEFGHIMITHARERMEVLVLMCTGLCFVRFVASAREAERS</sequence>
<dbReference type="PaxDb" id="55529-EKX40785"/>
<evidence type="ECO:0000313" key="4">
    <source>
        <dbReference type="Proteomes" id="UP000011087"/>
    </source>
</evidence>
<proteinExistence type="predicted"/>
<evidence type="ECO:0000256" key="1">
    <source>
        <dbReference type="SAM" id="MobiDB-lite"/>
    </source>
</evidence>
<dbReference type="EnsemblProtists" id="EKX40785">
    <property type="protein sequence ID" value="EKX40785"/>
    <property type="gene ID" value="GUITHDRAFT_113053"/>
</dbReference>
<reference evidence="3" key="3">
    <citation type="submission" date="2015-06" db="UniProtKB">
        <authorList>
            <consortium name="EnsemblProtists"/>
        </authorList>
    </citation>
    <scope>IDENTIFICATION</scope>
</reference>
<name>L1IYA5_GUITC</name>
<dbReference type="HOGENOM" id="CLU_1457118_0_0_1"/>
<keyword evidence="4" id="KW-1185">Reference proteome</keyword>
<protein>
    <submittedName>
        <fullName evidence="2 3">Uncharacterized protein</fullName>
    </submittedName>
</protein>
<dbReference type="EMBL" id="JH993028">
    <property type="protein sequence ID" value="EKX40785.1"/>
    <property type="molecule type" value="Genomic_DNA"/>
</dbReference>
<dbReference type="AlphaFoldDB" id="L1IYA5"/>
<reference evidence="2 4" key="1">
    <citation type="journal article" date="2012" name="Nature">
        <title>Algal genomes reveal evolutionary mosaicism and the fate of nucleomorphs.</title>
        <authorList>
            <consortium name="DOE Joint Genome Institute"/>
            <person name="Curtis B.A."/>
            <person name="Tanifuji G."/>
            <person name="Burki F."/>
            <person name="Gruber A."/>
            <person name="Irimia M."/>
            <person name="Maruyama S."/>
            <person name="Arias M.C."/>
            <person name="Ball S.G."/>
            <person name="Gile G.H."/>
            <person name="Hirakawa Y."/>
            <person name="Hopkins J.F."/>
            <person name="Kuo A."/>
            <person name="Rensing S.A."/>
            <person name="Schmutz J."/>
            <person name="Symeonidi A."/>
            <person name="Elias M."/>
            <person name="Eveleigh R.J."/>
            <person name="Herman E.K."/>
            <person name="Klute M.J."/>
            <person name="Nakayama T."/>
            <person name="Obornik M."/>
            <person name="Reyes-Prieto A."/>
            <person name="Armbrust E.V."/>
            <person name="Aves S.J."/>
            <person name="Beiko R.G."/>
            <person name="Coutinho P."/>
            <person name="Dacks J.B."/>
            <person name="Durnford D.G."/>
            <person name="Fast N.M."/>
            <person name="Green B.R."/>
            <person name="Grisdale C.J."/>
            <person name="Hempel F."/>
            <person name="Henrissat B."/>
            <person name="Hoppner M.P."/>
            <person name="Ishida K."/>
            <person name="Kim E."/>
            <person name="Koreny L."/>
            <person name="Kroth P.G."/>
            <person name="Liu Y."/>
            <person name="Malik S.B."/>
            <person name="Maier U.G."/>
            <person name="McRose D."/>
            <person name="Mock T."/>
            <person name="Neilson J.A."/>
            <person name="Onodera N.T."/>
            <person name="Poole A.M."/>
            <person name="Pritham E.J."/>
            <person name="Richards T.A."/>
            <person name="Rocap G."/>
            <person name="Roy S.W."/>
            <person name="Sarai C."/>
            <person name="Schaack S."/>
            <person name="Shirato S."/>
            <person name="Slamovits C.H."/>
            <person name="Spencer D.F."/>
            <person name="Suzuki S."/>
            <person name="Worden A.Z."/>
            <person name="Zauner S."/>
            <person name="Barry K."/>
            <person name="Bell C."/>
            <person name="Bharti A.K."/>
            <person name="Crow J.A."/>
            <person name="Grimwood J."/>
            <person name="Kramer R."/>
            <person name="Lindquist E."/>
            <person name="Lucas S."/>
            <person name="Salamov A."/>
            <person name="McFadden G.I."/>
            <person name="Lane C.E."/>
            <person name="Keeling P.J."/>
            <person name="Gray M.W."/>
            <person name="Grigoriev I.V."/>
            <person name="Archibald J.M."/>
        </authorList>
    </citation>
    <scope>NUCLEOTIDE SEQUENCE</scope>
    <source>
        <strain evidence="2 4">CCMP2712</strain>
    </source>
</reference>
<evidence type="ECO:0000313" key="2">
    <source>
        <dbReference type="EMBL" id="EKX40785.1"/>
    </source>
</evidence>
<reference evidence="4" key="2">
    <citation type="submission" date="2012-11" db="EMBL/GenBank/DDBJ databases">
        <authorList>
            <person name="Kuo A."/>
            <person name="Curtis B.A."/>
            <person name="Tanifuji G."/>
            <person name="Burki F."/>
            <person name="Gruber A."/>
            <person name="Irimia M."/>
            <person name="Maruyama S."/>
            <person name="Arias M.C."/>
            <person name="Ball S.G."/>
            <person name="Gile G.H."/>
            <person name="Hirakawa Y."/>
            <person name="Hopkins J.F."/>
            <person name="Rensing S.A."/>
            <person name="Schmutz J."/>
            <person name="Symeonidi A."/>
            <person name="Elias M."/>
            <person name="Eveleigh R.J."/>
            <person name="Herman E.K."/>
            <person name="Klute M.J."/>
            <person name="Nakayama T."/>
            <person name="Obornik M."/>
            <person name="Reyes-Prieto A."/>
            <person name="Armbrust E.V."/>
            <person name="Aves S.J."/>
            <person name="Beiko R.G."/>
            <person name="Coutinho P."/>
            <person name="Dacks J.B."/>
            <person name="Durnford D.G."/>
            <person name="Fast N.M."/>
            <person name="Green B.R."/>
            <person name="Grisdale C."/>
            <person name="Hempe F."/>
            <person name="Henrissat B."/>
            <person name="Hoppner M.P."/>
            <person name="Ishida K.-I."/>
            <person name="Kim E."/>
            <person name="Koreny L."/>
            <person name="Kroth P.G."/>
            <person name="Liu Y."/>
            <person name="Malik S.-B."/>
            <person name="Maier U.G."/>
            <person name="McRose D."/>
            <person name="Mock T."/>
            <person name="Neilson J.A."/>
            <person name="Onodera N.T."/>
            <person name="Poole A.M."/>
            <person name="Pritham E.J."/>
            <person name="Richards T.A."/>
            <person name="Rocap G."/>
            <person name="Roy S.W."/>
            <person name="Sarai C."/>
            <person name="Schaack S."/>
            <person name="Shirato S."/>
            <person name="Slamovits C.H."/>
            <person name="Spencer D.F."/>
            <person name="Suzuki S."/>
            <person name="Worden A.Z."/>
            <person name="Zauner S."/>
            <person name="Barry K."/>
            <person name="Bell C."/>
            <person name="Bharti A.K."/>
            <person name="Crow J.A."/>
            <person name="Grimwood J."/>
            <person name="Kramer R."/>
            <person name="Lindquist E."/>
            <person name="Lucas S."/>
            <person name="Salamov A."/>
            <person name="McFadden G.I."/>
            <person name="Lane C.E."/>
            <person name="Keeling P.J."/>
            <person name="Gray M.W."/>
            <person name="Grigoriev I.V."/>
            <person name="Archibald J.M."/>
        </authorList>
    </citation>
    <scope>NUCLEOTIDE SEQUENCE</scope>
    <source>
        <strain evidence="4">CCMP2712</strain>
    </source>
</reference>
<dbReference type="GeneID" id="17297523"/>
<gene>
    <name evidence="2" type="ORF">GUITHDRAFT_113053</name>
</gene>
<dbReference type="RefSeq" id="XP_005827765.1">
    <property type="nucleotide sequence ID" value="XM_005827708.1"/>
</dbReference>